<dbReference type="InterPro" id="IPR008972">
    <property type="entry name" value="Cupredoxin"/>
</dbReference>
<dbReference type="PANTHER" id="PTHR33021">
    <property type="entry name" value="BLUE COPPER PROTEIN"/>
    <property type="match status" value="1"/>
</dbReference>
<dbReference type="AlphaFoldDB" id="A0A9R0JLU7"/>
<sequence length="181" mass="19445">MASRIFFSLCLVLAFALFTEAKDHPVGGTSDAWKVPSQPDSLNKWAERSRFQVGDNLVWKYDSKKDSVLQVTREAYLNCNTSSPIAEHKEGETKVQLEKSGAYYFISGTQANCQKGEKVIVVVMGARSRRSGADSPALAPSPSPSPNSEAEAPTVARTNAASGLKSGVMVVVGILAGFLMM</sequence>
<gene>
    <name evidence="14" type="primary">LOC110779182</name>
</gene>
<evidence type="ECO:0000259" key="12">
    <source>
        <dbReference type="PROSITE" id="PS51485"/>
    </source>
</evidence>
<evidence type="ECO:0000256" key="10">
    <source>
        <dbReference type="SAM" id="MobiDB-lite"/>
    </source>
</evidence>
<evidence type="ECO:0000256" key="9">
    <source>
        <dbReference type="ARBA" id="ARBA00035011"/>
    </source>
</evidence>
<evidence type="ECO:0000256" key="2">
    <source>
        <dbReference type="ARBA" id="ARBA00022475"/>
    </source>
</evidence>
<feature type="signal peptide" evidence="11">
    <location>
        <begin position="1"/>
        <end position="21"/>
    </location>
</feature>
<dbReference type="GO" id="GO:0009055">
    <property type="term" value="F:electron transfer activity"/>
    <property type="evidence" value="ECO:0007669"/>
    <property type="project" value="InterPro"/>
</dbReference>
<dbReference type="RefSeq" id="XP_021839409.1">
    <property type="nucleotide sequence ID" value="XM_021983717.2"/>
</dbReference>
<evidence type="ECO:0000313" key="13">
    <source>
        <dbReference type="Proteomes" id="UP000813463"/>
    </source>
</evidence>
<comment type="similarity">
    <text evidence="9">Belongs to the early nodulin-like (ENODL) family.</text>
</comment>
<dbReference type="GeneID" id="110779182"/>
<comment type="subcellular location">
    <subcellularLocation>
        <location evidence="1">Cell membrane</location>
        <topology evidence="1">Lipid-anchor</topology>
        <topology evidence="1">GPI-anchor</topology>
    </subcellularLocation>
</comment>
<evidence type="ECO:0000256" key="11">
    <source>
        <dbReference type="SAM" id="SignalP"/>
    </source>
</evidence>
<organism evidence="13 14">
    <name type="scientific">Spinacia oleracea</name>
    <name type="common">Spinach</name>
    <dbReference type="NCBI Taxonomy" id="3562"/>
    <lineage>
        <taxon>Eukaryota</taxon>
        <taxon>Viridiplantae</taxon>
        <taxon>Streptophyta</taxon>
        <taxon>Embryophyta</taxon>
        <taxon>Tracheophyta</taxon>
        <taxon>Spermatophyta</taxon>
        <taxon>Magnoliopsida</taxon>
        <taxon>eudicotyledons</taxon>
        <taxon>Gunneridae</taxon>
        <taxon>Pentapetalae</taxon>
        <taxon>Caryophyllales</taxon>
        <taxon>Chenopodiaceae</taxon>
        <taxon>Chenopodioideae</taxon>
        <taxon>Anserineae</taxon>
        <taxon>Spinacia</taxon>
    </lineage>
</organism>
<name>A0A9R0JLU7_SPIOL</name>
<feature type="chain" id="PRO_5040359533" evidence="11">
    <location>
        <begin position="22"/>
        <end position="181"/>
    </location>
</feature>
<dbReference type="Pfam" id="PF02298">
    <property type="entry name" value="Cu_bind_like"/>
    <property type="match status" value="1"/>
</dbReference>
<dbReference type="PROSITE" id="PS51485">
    <property type="entry name" value="PHYTOCYANIN"/>
    <property type="match status" value="1"/>
</dbReference>
<evidence type="ECO:0000313" key="14">
    <source>
        <dbReference type="RefSeq" id="XP_021839409.1"/>
    </source>
</evidence>
<reference evidence="13" key="1">
    <citation type="journal article" date="2021" name="Nat. Commun.">
        <title>Genomic analyses provide insights into spinach domestication and the genetic basis of agronomic traits.</title>
        <authorList>
            <person name="Cai X."/>
            <person name="Sun X."/>
            <person name="Xu C."/>
            <person name="Sun H."/>
            <person name="Wang X."/>
            <person name="Ge C."/>
            <person name="Zhang Z."/>
            <person name="Wang Q."/>
            <person name="Fei Z."/>
            <person name="Jiao C."/>
            <person name="Wang Q."/>
        </authorList>
    </citation>
    <scope>NUCLEOTIDE SEQUENCE [LARGE SCALE GENOMIC DNA]</scope>
    <source>
        <strain evidence="13">cv. Varoflay</strain>
    </source>
</reference>
<proteinExistence type="inferred from homology"/>
<keyword evidence="7" id="KW-0325">Glycoprotein</keyword>
<dbReference type="PANTHER" id="PTHR33021:SF197">
    <property type="entry name" value="EARLY NODULIN-LIKE PROTEIN 13"/>
    <property type="match status" value="1"/>
</dbReference>
<reference evidence="14" key="2">
    <citation type="submission" date="2025-08" db="UniProtKB">
        <authorList>
            <consortium name="RefSeq"/>
        </authorList>
    </citation>
    <scope>IDENTIFICATION</scope>
    <source>
        <tissue evidence="14">Leaf</tissue>
    </source>
</reference>
<keyword evidence="8" id="KW-0449">Lipoprotein</keyword>
<accession>A0A9R0JLU7</accession>
<feature type="region of interest" description="Disordered" evidence="10">
    <location>
        <begin position="131"/>
        <end position="154"/>
    </location>
</feature>
<dbReference type="InterPro" id="IPR039391">
    <property type="entry name" value="Phytocyanin-like"/>
</dbReference>
<evidence type="ECO:0000256" key="6">
    <source>
        <dbReference type="ARBA" id="ARBA00023157"/>
    </source>
</evidence>
<dbReference type="InterPro" id="IPR003245">
    <property type="entry name" value="Phytocyanin_dom"/>
</dbReference>
<dbReference type="SUPFAM" id="SSF49503">
    <property type="entry name" value="Cupredoxins"/>
    <property type="match status" value="1"/>
</dbReference>
<keyword evidence="6" id="KW-1015">Disulfide bond</keyword>
<dbReference type="CDD" id="cd11019">
    <property type="entry name" value="OsENODL1_like"/>
    <property type="match status" value="1"/>
</dbReference>
<protein>
    <submittedName>
        <fullName evidence="14">Early nodulin-like protein 13</fullName>
    </submittedName>
</protein>
<keyword evidence="3" id="KW-0336">GPI-anchor</keyword>
<evidence type="ECO:0000256" key="7">
    <source>
        <dbReference type="ARBA" id="ARBA00023180"/>
    </source>
</evidence>
<keyword evidence="2" id="KW-1003">Cell membrane</keyword>
<evidence type="ECO:0000256" key="4">
    <source>
        <dbReference type="ARBA" id="ARBA00022729"/>
    </source>
</evidence>
<dbReference type="GO" id="GO:0098552">
    <property type="term" value="C:side of membrane"/>
    <property type="evidence" value="ECO:0007669"/>
    <property type="project" value="UniProtKB-KW"/>
</dbReference>
<keyword evidence="13" id="KW-1185">Reference proteome</keyword>
<dbReference type="KEGG" id="soe:110779182"/>
<keyword evidence="5" id="KW-0472">Membrane</keyword>
<dbReference type="Gene3D" id="2.60.40.420">
    <property type="entry name" value="Cupredoxins - blue copper proteins"/>
    <property type="match status" value="1"/>
</dbReference>
<dbReference type="FunFam" id="2.60.40.420:FF:000010">
    <property type="entry name" value="Early nodulin-like protein 1"/>
    <property type="match status" value="1"/>
</dbReference>
<keyword evidence="4 11" id="KW-0732">Signal</keyword>
<dbReference type="InterPro" id="IPR041846">
    <property type="entry name" value="ENL_dom"/>
</dbReference>
<dbReference type="GO" id="GO:0005886">
    <property type="term" value="C:plasma membrane"/>
    <property type="evidence" value="ECO:0000318"/>
    <property type="project" value="GO_Central"/>
</dbReference>
<evidence type="ECO:0000256" key="1">
    <source>
        <dbReference type="ARBA" id="ARBA00004609"/>
    </source>
</evidence>
<evidence type="ECO:0000256" key="3">
    <source>
        <dbReference type="ARBA" id="ARBA00022622"/>
    </source>
</evidence>
<evidence type="ECO:0000256" key="8">
    <source>
        <dbReference type="ARBA" id="ARBA00023288"/>
    </source>
</evidence>
<evidence type="ECO:0000256" key="5">
    <source>
        <dbReference type="ARBA" id="ARBA00023136"/>
    </source>
</evidence>
<feature type="domain" description="Phytocyanin" evidence="12">
    <location>
        <begin position="22"/>
        <end position="125"/>
    </location>
</feature>
<dbReference type="Proteomes" id="UP000813463">
    <property type="component" value="Chromosome 1"/>
</dbReference>
<dbReference type="OrthoDB" id="1937044at2759"/>